<evidence type="ECO:0000313" key="1">
    <source>
        <dbReference type="EMBL" id="KAF9325547.1"/>
    </source>
</evidence>
<keyword evidence="2" id="KW-1185">Reference proteome</keyword>
<dbReference type="Pfam" id="PF10315">
    <property type="entry name" value="Aim19"/>
    <property type="match status" value="1"/>
</dbReference>
<gene>
    <name evidence="1" type="ORF">BG006_010978</name>
</gene>
<evidence type="ECO:0000313" key="2">
    <source>
        <dbReference type="Proteomes" id="UP000696485"/>
    </source>
</evidence>
<dbReference type="EMBL" id="JAAAUY010000907">
    <property type="protein sequence ID" value="KAF9325547.1"/>
    <property type="molecule type" value="Genomic_DNA"/>
</dbReference>
<sequence length="127" mass="13756">MSNISQSVLEYQRSHLYRLAASPYPEWSLSALCAASLPAAARSAPAMPHLGVMMGFSAVFAGSGYMKYMNDAENGSGTTTSWSLLYLFLNLKRTIQQPKPMPSLLAAGVMANLVISGRKTIEYQFGV</sequence>
<comment type="caution">
    <text evidence="1">The sequence shown here is derived from an EMBL/GenBank/DDBJ whole genome shotgun (WGS) entry which is preliminary data.</text>
</comment>
<dbReference type="Proteomes" id="UP000696485">
    <property type="component" value="Unassembled WGS sequence"/>
</dbReference>
<organism evidence="1 2">
    <name type="scientific">Podila minutissima</name>
    <dbReference type="NCBI Taxonomy" id="64525"/>
    <lineage>
        <taxon>Eukaryota</taxon>
        <taxon>Fungi</taxon>
        <taxon>Fungi incertae sedis</taxon>
        <taxon>Mucoromycota</taxon>
        <taxon>Mortierellomycotina</taxon>
        <taxon>Mortierellomycetes</taxon>
        <taxon>Mortierellales</taxon>
        <taxon>Mortierellaceae</taxon>
        <taxon>Podila</taxon>
    </lineage>
</organism>
<protein>
    <submittedName>
        <fullName evidence="1">Uncharacterized protein</fullName>
    </submittedName>
</protein>
<reference evidence="1" key="1">
    <citation type="journal article" date="2020" name="Fungal Divers.">
        <title>Resolving the Mortierellaceae phylogeny through synthesis of multi-gene phylogenetics and phylogenomics.</title>
        <authorList>
            <person name="Vandepol N."/>
            <person name="Liber J."/>
            <person name="Desiro A."/>
            <person name="Na H."/>
            <person name="Kennedy M."/>
            <person name="Barry K."/>
            <person name="Grigoriev I.V."/>
            <person name="Miller A.N."/>
            <person name="O'Donnell K."/>
            <person name="Stajich J.E."/>
            <person name="Bonito G."/>
        </authorList>
    </citation>
    <scope>NUCLEOTIDE SEQUENCE</scope>
    <source>
        <strain evidence="1">NVP1</strain>
    </source>
</reference>
<dbReference type="GO" id="GO:0005739">
    <property type="term" value="C:mitochondrion"/>
    <property type="evidence" value="ECO:0007669"/>
    <property type="project" value="TreeGrafter"/>
</dbReference>
<accession>A0A9P5SGH7</accession>
<dbReference type="PANTHER" id="PTHR28177:SF1">
    <property type="entry name" value="ALTERED INHERITANCE OF MITOCHONDRIA PROTEIN 19, MITOCHONDRIAL"/>
    <property type="match status" value="1"/>
</dbReference>
<dbReference type="PANTHER" id="PTHR28177">
    <property type="entry name" value="ALTERED INHERITANCE OF MITOCHONDRIA PROTEIN 19, MITOCHONDRIAL"/>
    <property type="match status" value="1"/>
</dbReference>
<dbReference type="InterPro" id="IPR019419">
    <property type="entry name" value="AIM19"/>
</dbReference>
<dbReference type="AlphaFoldDB" id="A0A9P5SGH7"/>
<proteinExistence type="predicted"/>
<name>A0A9P5SGH7_9FUNG</name>